<reference evidence="1" key="1">
    <citation type="journal article" date="2021" name="G3 (Bethesda)">
        <title>Genome and transcriptome analysis of the beet armyworm Spodoptera exigua reveals targets for pest control. .</title>
        <authorList>
            <person name="Simon S."/>
            <person name="Breeschoten T."/>
            <person name="Jansen H.J."/>
            <person name="Dirks R.P."/>
            <person name="Schranz M.E."/>
            <person name="Ros V.I.D."/>
        </authorList>
    </citation>
    <scope>NUCLEOTIDE SEQUENCE</scope>
    <source>
        <strain evidence="1">TB_SE_WUR_2020</strain>
    </source>
</reference>
<evidence type="ECO:0000313" key="1">
    <source>
        <dbReference type="EMBL" id="KAH9632394.1"/>
    </source>
</evidence>
<dbReference type="EMBL" id="JACEFF010000714">
    <property type="protein sequence ID" value="KAH9632394.1"/>
    <property type="molecule type" value="Genomic_DNA"/>
</dbReference>
<protein>
    <submittedName>
        <fullName evidence="1">Uncharacterized protein</fullName>
    </submittedName>
</protein>
<name>A0A922M9K8_SPOEX</name>
<gene>
    <name evidence="1" type="ORF">HF086_011894</name>
</gene>
<accession>A0A922M9K8</accession>
<organism evidence="1 2">
    <name type="scientific">Spodoptera exigua</name>
    <name type="common">Beet armyworm</name>
    <name type="synonym">Noctua fulgens</name>
    <dbReference type="NCBI Taxonomy" id="7107"/>
    <lineage>
        <taxon>Eukaryota</taxon>
        <taxon>Metazoa</taxon>
        <taxon>Ecdysozoa</taxon>
        <taxon>Arthropoda</taxon>
        <taxon>Hexapoda</taxon>
        <taxon>Insecta</taxon>
        <taxon>Pterygota</taxon>
        <taxon>Neoptera</taxon>
        <taxon>Endopterygota</taxon>
        <taxon>Lepidoptera</taxon>
        <taxon>Glossata</taxon>
        <taxon>Ditrysia</taxon>
        <taxon>Noctuoidea</taxon>
        <taxon>Noctuidae</taxon>
        <taxon>Amphipyrinae</taxon>
        <taxon>Spodoptera</taxon>
    </lineage>
</organism>
<evidence type="ECO:0000313" key="2">
    <source>
        <dbReference type="Proteomes" id="UP000814243"/>
    </source>
</evidence>
<dbReference type="Proteomes" id="UP000814243">
    <property type="component" value="Unassembled WGS sequence"/>
</dbReference>
<proteinExistence type="predicted"/>
<comment type="caution">
    <text evidence="1">The sequence shown here is derived from an EMBL/GenBank/DDBJ whole genome shotgun (WGS) entry which is preliminary data.</text>
</comment>
<dbReference type="AlphaFoldDB" id="A0A922M9K8"/>
<sequence>MVILRKFMCSSLRDELSVGEDKWKQRRNLIFDQNRQLEEVTRERDDLKRVAVSLHRVVGQLVAYCASAEDELNRTVLAQLLARLMPGENEYAGLQPNIPYACNSTDTRLVRHKCYRNIGNILYEGIVNFLQQQRDLSADIKKELESSLRRLRHEAHSLLDLSAKLASRIRRDTGNMLESSIQITELVQELDNKQNCDNCEMHRKNMEEAMAECLQRENLLRSDLEAAMIKIAQLMTSGDVIAEG</sequence>